<organism evidence="3">
    <name type="scientific">Naegleria gruberi</name>
    <name type="common">Amoeba</name>
    <dbReference type="NCBI Taxonomy" id="5762"/>
    <lineage>
        <taxon>Eukaryota</taxon>
        <taxon>Discoba</taxon>
        <taxon>Heterolobosea</taxon>
        <taxon>Tetramitia</taxon>
        <taxon>Eutetramitia</taxon>
        <taxon>Vahlkampfiidae</taxon>
        <taxon>Naegleria</taxon>
    </lineage>
</organism>
<evidence type="ECO:0000313" key="2">
    <source>
        <dbReference type="EMBL" id="EFC38886.1"/>
    </source>
</evidence>
<dbReference type="Proteomes" id="UP000006671">
    <property type="component" value="Unassembled WGS sequence"/>
</dbReference>
<keyword evidence="3" id="KW-1185">Reference proteome</keyword>
<dbReference type="EMBL" id="GG738904">
    <property type="protein sequence ID" value="EFC38886.1"/>
    <property type="molecule type" value="Genomic_DNA"/>
</dbReference>
<dbReference type="RefSeq" id="XP_002671630.1">
    <property type="nucleotide sequence ID" value="XM_002671584.1"/>
</dbReference>
<dbReference type="GeneID" id="8858820"/>
<keyword evidence="1" id="KW-0812">Transmembrane</keyword>
<feature type="transmembrane region" description="Helical" evidence="1">
    <location>
        <begin position="64"/>
        <end position="92"/>
    </location>
</feature>
<proteinExistence type="predicted"/>
<dbReference type="AlphaFoldDB" id="D2VWF1"/>
<keyword evidence="1" id="KW-1133">Transmembrane helix</keyword>
<dbReference type="InParanoid" id="D2VWF1"/>
<accession>D2VWF1</accession>
<dbReference type="KEGG" id="ngr:NAEGRDRAFT_73359"/>
<evidence type="ECO:0000256" key="1">
    <source>
        <dbReference type="SAM" id="Phobius"/>
    </source>
</evidence>
<gene>
    <name evidence="2" type="ORF">NAEGRDRAFT_73359</name>
</gene>
<keyword evidence="1" id="KW-0472">Membrane</keyword>
<protein>
    <submittedName>
        <fullName evidence="2">Predicted protein</fullName>
    </submittedName>
</protein>
<name>D2VWF1_NAEGR</name>
<evidence type="ECO:0000313" key="3">
    <source>
        <dbReference type="Proteomes" id="UP000006671"/>
    </source>
</evidence>
<reference evidence="2 3" key="1">
    <citation type="journal article" date="2010" name="Cell">
        <title>The genome of Naegleria gruberi illuminates early eukaryotic versatility.</title>
        <authorList>
            <person name="Fritz-Laylin L.K."/>
            <person name="Prochnik S.E."/>
            <person name="Ginger M.L."/>
            <person name="Dacks J.B."/>
            <person name="Carpenter M.L."/>
            <person name="Field M.C."/>
            <person name="Kuo A."/>
            <person name="Paredez A."/>
            <person name="Chapman J."/>
            <person name="Pham J."/>
            <person name="Shu S."/>
            <person name="Neupane R."/>
            <person name="Cipriano M."/>
            <person name="Mancuso J."/>
            <person name="Tu H."/>
            <person name="Salamov A."/>
            <person name="Lindquist E."/>
            <person name="Shapiro H."/>
            <person name="Lucas S."/>
            <person name="Grigoriev I.V."/>
            <person name="Cande W.Z."/>
            <person name="Fulton C."/>
            <person name="Rokhsar D.S."/>
            <person name="Dawson S.C."/>
        </authorList>
    </citation>
    <scope>NUCLEOTIDE SEQUENCE [LARGE SCALE GENOMIC DNA]</scope>
    <source>
        <strain evidence="2 3">NEG-M</strain>
    </source>
</reference>
<sequence length="142" mass="16159">MEYLTVENATVISSMKKECKYDYGCVEEYLAAWPVNSSSTCYYNPLNVVQFATTNEYTPYKFGIMFTFVALVISSIIWFGVGLVALGIYYYWKNDPSLDFSFKGNFTTGKTTNHIATTDTHVDVTENAEIPLEVLENAKDRY</sequence>
<dbReference type="VEuPathDB" id="AmoebaDB:NAEGRDRAFT_73359"/>